<dbReference type="CDD" id="cd20507">
    <property type="entry name" value="CYCLIN_CCNB1-like_rpt1"/>
    <property type="match status" value="1"/>
</dbReference>
<accession>A0A7K7T1W9</accession>
<dbReference type="SMART" id="SM00385">
    <property type="entry name" value="CYCLIN"/>
    <property type="match status" value="2"/>
</dbReference>
<proteinExistence type="inferred from homology"/>
<dbReference type="OrthoDB" id="9212417at2759"/>
<dbReference type="SUPFAM" id="SSF47954">
    <property type="entry name" value="Cyclin-like"/>
    <property type="match status" value="2"/>
</dbReference>
<dbReference type="GO" id="GO:0005829">
    <property type="term" value="C:cytosol"/>
    <property type="evidence" value="ECO:0007669"/>
    <property type="project" value="UniProtKB-ARBA"/>
</dbReference>
<evidence type="ECO:0000313" key="10">
    <source>
        <dbReference type="Proteomes" id="UP000589485"/>
    </source>
</evidence>
<evidence type="ECO:0000259" key="8">
    <source>
        <dbReference type="SMART" id="SM01332"/>
    </source>
</evidence>
<comment type="similarity">
    <text evidence="2">Belongs to the cyclin family. Cyclin AB subfamily.</text>
</comment>
<dbReference type="InterPro" id="IPR004367">
    <property type="entry name" value="Cyclin_C-dom"/>
</dbReference>
<comment type="caution">
    <text evidence="9">The sequence shown here is derived from an EMBL/GenBank/DDBJ whole genome shotgun (WGS) entry which is preliminary data.</text>
</comment>
<dbReference type="PANTHER" id="PTHR10177">
    <property type="entry name" value="CYCLINS"/>
    <property type="match status" value="1"/>
</dbReference>
<keyword evidence="10" id="KW-1185">Reference proteome</keyword>
<reference evidence="9 10" key="1">
    <citation type="submission" date="2019-09" db="EMBL/GenBank/DDBJ databases">
        <title>Bird 10,000 Genomes (B10K) Project - Family phase.</title>
        <authorList>
            <person name="Zhang G."/>
        </authorList>
    </citation>
    <scope>NUCLEOTIDE SEQUENCE [LARGE SCALE GENOMIC DNA]</scope>
    <source>
        <strain evidence="9">B10K-DU-030-41</strain>
        <tissue evidence="9">Muscle</tissue>
    </source>
</reference>
<evidence type="ECO:0000256" key="2">
    <source>
        <dbReference type="ARBA" id="ARBA00006955"/>
    </source>
</evidence>
<dbReference type="GO" id="GO:0051301">
    <property type="term" value="P:cell division"/>
    <property type="evidence" value="ECO:0007669"/>
    <property type="project" value="UniProtKB-KW"/>
</dbReference>
<protein>
    <submittedName>
        <fullName evidence="9">CCNB1 protein</fullName>
    </submittedName>
</protein>
<dbReference type="Pfam" id="PF02984">
    <property type="entry name" value="Cyclin_C"/>
    <property type="match status" value="1"/>
</dbReference>
<dbReference type="InterPro" id="IPR013763">
    <property type="entry name" value="Cyclin-like_dom"/>
</dbReference>
<feature type="domain" description="Cyclin-like" evidence="7">
    <location>
        <begin position="177"/>
        <end position="258"/>
    </location>
</feature>
<evidence type="ECO:0000313" key="9">
    <source>
        <dbReference type="EMBL" id="NXA10873.1"/>
    </source>
</evidence>
<sequence length="306" mass="35001">TPIATSVCAPKEYMPCQAFSGDLLEAEDLDVEDCNDSNLCSSYVNDIYKYLRHLEEKQPIKCKYLAGSEINENMRAVLIDWLVDIHLKFQLQQETLYLTVAIIDHFLQNNAVPKTKLQLVGVTAILIASKYEEMHFPLIEDLSFLSDHICSKVQIRQMELIILKALDFHLGFPLPPHFLRRASKIAQVDSKQYVLAEYLMELSILDYNMVHFPPSMIAAAAFCLSLKLLDGCNLLPPLQHYMFYTERDLLPVMQHIAKNVVLVNKGLVKQKAIVKKYAMRTNMNISTIEQLHSSTVWDLAEPLVKM</sequence>
<dbReference type="Gene3D" id="1.10.472.10">
    <property type="entry name" value="Cyclin-like"/>
    <property type="match status" value="2"/>
</dbReference>
<dbReference type="AlphaFoldDB" id="A0A7K7T1W9"/>
<evidence type="ECO:0000256" key="4">
    <source>
        <dbReference type="ARBA" id="ARBA00023127"/>
    </source>
</evidence>
<dbReference type="EMBL" id="VZSY01000453">
    <property type="protein sequence ID" value="NXA10873.1"/>
    <property type="molecule type" value="Genomic_DNA"/>
</dbReference>
<dbReference type="Pfam" id="PF00134">
    <property type="entry name" value="Cyclin_N"/>
    <property type="match status" value="1"/>
</dbReference>
<evidence type="ECO:0000259" key="7">
    <source>
        <dbReference type="SMART" id="SM00385"/>
    </source>
</evidence>
<dbReference type="PROSITE" id="PS00292">
    <property type="entry name" value="CYCLINS"/>
    <property type="match status" value="1"/>
</dbReference>
<gene>
    <name evidence="9" type="primary">Ccnb1</name>
    <name evidence="9" type="ORF">SAPAEN_R14663</name>
</gene>
<feature type="domain" description="Cyclin C-terminal" evidence="8">
    <location>
        <begin position="173"/>
        <end position="291"/>
    </location>
</feature>
<feature type="domain" description="Cyclin-like" evidence="7">
    <location>
        <begin position="80"/>
        <end position="164"/>
    </location>
</feature>
<dbReference type="InterPro" id="IPR046965">
    <property type="entry name" value="Cyclin_A/B-like"/>
</dbReference>
<keyword evidence="3" id="KW-0132">Cell division</keyword>
<evidence type="ECO:0000256" key="5">
    <source>
        <dbReference type="ARBA" id="ARBA00023306"/>
    </source>
</evidence>
<keyword evidence="4 6" id="KW-0195">Cyclin</keyword>
<dbReference type="GO" id="GO:0044772">
    <property type="term" value="P:mitotic cell cycle phase transition"/>
    <property type="evidence" value="ECO:0007669"/>
    <property type="project" value="InterPro"/>
</dbReference>
<evidence type="ECO:0000256" key="1">
    <source>
        <dbReference type="ARBA" id="ARBA00003222"/>
    </source>
</evidence>
<dbReference type="InterPro" id="IPR006671">
    <property type="entry name" value="Cyclin_N"/>
</dbReference>
<comment type="function">
    <text evidence="1">Essential for the control of the cell cycle at the G2/M (mitosis) transition.</text>
</comment>
<dbReference type="GO" id="GO:0016538">
    <property type="term" value="F:cyclin-dependent protein serine/threonine kinase regulator activity"/>
    <property type="evidence" value="ECO:0007669"/>
    <property type="project" value="InterPro"/>
</dbReference>
<organism evidence="9 10">
    <name type="scientific">Sapayoa aenigma</name>
    <name type="common">broad-billed sapayoa</name>
    <dbReference type="NCBI Taxonomy" id="239371"/>
    <lineage>
        <taxon>Eukaryota</taxon>
        <taxon>Metazoa</taxon>
        <taxon>Chordata</taxon>
        <taxon>Craniata</taxon>
        <taxon>Vertebrata</taxon>
        <taxon>Euteleostomi</taxon>
        <taxon>Archelosauria</taxon>
        <taxon>Archosauria</taxon>
        <taxon>Dinosauria</taxon>
        <taxon>Saurischia</taxon>
        <taxon>Theropoda</taxon>
        <taxon>Coelurosauria</taxon>
        <taxon>Aves</taxon>
        <taxon>Neognathae</taxon>
        <taxon>Neoaves</taxon>
        <taxon>Telluraves</taxon>
        <taxon>Australaves</taxon>
        <taxon>Passeriformes</taxon>
        <taxon>Tyrannidae</taxon>
        <taxon>Sapayoa</taxon>
    </lineage>
</organism>
<feature type="non-terminal residue" evidence="9">
    <location>
        <position position="306"/>
    </location>
</feature>
<dbReference type="FunFam" id="1.10.472.10:FF:000198">
    <property type="entry name" value="G2/mitotic-specific cyclin-B1"/>
    <property type="match status" value="1"/>
</dbReference>
<dbReference type="PIRSF" id="PIRSF001771">
    <property type="entry name" value="Cyclin_A_B_D_E"/>
    <property type="match status" value="1"/>
</dbReference>
<dbReference type="InterPro" id="IPR036915">
    <property type="entry name" value="Cyclin-like_sf"/>
</dbReference>
<evidence type="ECO:0000256" key="6">
    <source>
        <dbReference type="RuleBase" id="RU000383"/>
    </source>
</evidence>
<name>A0A7K7T1W9_9TYRA</name>
<keyword evidence="5" id="KW-0131">Cell cycle</keyword>
<dbReference type="Proteomes" id="UP000589485">
    <property type="component" value="Unassembled WGS sequence"/>
</dbReference>
<dbReference type="SMART" id="SM01332">
    <property type="entry name" value="Cyclin_C"/>
    <property type="match status" value="1"/>
</dbReference>
<evidence type="ECO:0000256" key="3">
    <source>
        <dbReference type="ARBA" id="ARBA00022618"/>
    </source>
</evidence>
<feature type="non-terminal residue" evidence="9">
    <location>
        <position position="1"/>
    </location>
</feature>
<dbReference type="InterPro" id="IPR048258">
    <property type="entry name" value="Cyclins_cyclin-box"/>
</dbReference>
<dbReference type="InterPro" id="IPR039361">
    <property type="entry name" value="Cyclin"/>
</dbReference>